<organism evidence="3 4">
    <name type="scientific">Aquamicrobium terrae</name>
    <dbReference type="NCBI Taxonomy" id="1324945"/>
    <lineage>
        <taxon>Bacteria</taxon>
        <taxon>Pseudomonadati</taxon>
        <taxon>Pseudomonadota</taxon>
        <taxon>Alphaproteobacteria</taxon>
        <taxon>Hyphomicrobiales</taxon>
        <taxon>Phyllobacteriaceae</taxon>
        <taxon>Aquamicrobium</taxon>
    </lineage>
</organism>
<protein>
    <submittedName>
        <fullName evidence="3">Phosphate/sulfate permease</fullName>
    </submittedName>
</protein>
<feature type="transmembrane region" description="Helical" evidence="1">
    <location>
        <begin position="73"/>
        <end position="91"/>
    </location>
</feature>
<dbReference type="InterPro" id="IPR009936">
    <property type="entry name" value="DUF1468"/>
</dbReference>
<feature type="transmembrane region" description="Helical" evidence="1">
    <location>
        <begin position="120"/>
        <end position="142"/>
    </location>
</feature>
<keyword evidence="1" id="KW-0472">Membrane</keyword>
<evidence type="ECO:0000259" key="2">
    <source>
        <dbReference type="Pfam" id="PF07331"/>
    </source>
</evidence>
<comment type="caution">
    <text evidence="3">The sequence shown here is derived from an EMBL/GenBank/DDBJ whole genome shotgun (WGS) entry which is preliminary data.</text>
</comment>
<dbReference type="PROSITE" id="PS51257">
    <property type="entry name" value="PROKAR_LIPOPROTEIN"/>
    <property type="match status" value="1"/>
</dbReference>
<dbReference type="EMBL" id="JBEPML010000028">
    <property type="protein sequence ID" value="MET3794725.1"/>
    <property type="molecule type" value="Genomic_DNA"/>
</dbReference>
<dbReference type="RefSeq" id="WP_354199636.1">
    <property type="nucleotide sequence ID" value="NZ_JBEPML010000028.1"/>
</dbReference>
<feature type="transmembrane region" description="Helical" evidence="1">
    <location>
        <begin position="43"/>
        <end position="61"/>
    </location>
</feature>
<reference evidence="3 4" key="1">
    <citation type="submission" date="2024-06" db="EMBL/GenBank/DDBJ databases">
        <title>Genomic Encyclopedia of Type Strains, Phase IV (KMG-IV): sequencing the most valuable type-strain genomes for metagenomic binning, comparative biology and taxonomic classification.</title>
        <authorList>
            <person name="Goeker M."/>
        </authorList>
    </citation>
    <scope>NUCLEOTIDE SEQUENCE [LARGE SCALE GENOMIC DNA]</scope>
    <source>
        <strain evidence="3 4">DSM 27865</strain>
    </source>
</reference>
<accession>A0ABV2N7C0</accession>
<proteinExistence type="predicted"/>
<feature type="transmembrane region" description="Helical" evidence="1">
    <location>
        <begin position="97"/>
        <end position="113"/>
    </location>
</feature>
<name>A0ABV2N7C0_9HYPH</name>
<evidence type="ECO:0000313" key="4">
    <source>
        <dbReference type="Proteomes" id="UP001549076"/>
    </source>
</evidence>
<evidence type="ECO:0000313" key="3">
    <source>
        <dbReference type="EMBL" id="MET3794725.1"/>
    </source>
</evidence>
<gene>
    <name evidence="3" type="ORF">ABID37_004965</name>
</gene>
<keyword evidence="1" id="KW-0812">Transmembrane</keyword>
<evidence type="ECO:0000256" key="1">
    <source>
        <dbReference type="SAM" id="Phobius"/>
    </source>
</evidence>
<dbReference type="Proteomes" id="UP001549076">
    <property type="component" value="Unassembled WGS sequence"/>
</dbReference>
<sequence>MLNGFFRSQDFLAGVFFIAFGCLTLYLSAPYSTGTAASMGPGLFPKLVGYLIIILGALTVGRDFIKRGQQEMARIHLRPLFFVTLGIFIFGWQVDRLGLVVSTIILIVLARIGGLDSQRFVEIAVLSILSATVVSIVFAYGFNIPFPIFPR</sequence>
<feature type="domain" description="DUF1468" evidence="2">
    <location>
        <begin position="12"/>
        <end position="147"/>
    </location>
</feature>
<feature type="transmembrane region" description="Helical" evidence="1">
    <location>
        <begin position="12"/>
        <end position="31"/>
    </location>
</feature>
<keyword evidence="4" id="KW-1185">Reference proteome</keyword>
<dbReference type="Pfam" id="PF07331">
    <property type="entry name" value="TctB"/>
    <property type="match status" value="1"/>
</dbReference>
<keyword evidence="1" id="KW-1133">Transmembrane helix</keyword>